<organism evidence="1">
    <name type="scientific">marine sediment metagenome</name>
    <dbReference type="NCBI Taxonomy" id="412755"/>
    <lineage>
        <taxon>unclassified sequences</taxon>
        <taxon>metagenomes</taxon>
        <taxon>ecological metagenomes</taxon>
    </lineage>
</organism>
<evidence type="ECO:0000313" key="1">
    <source>
        <dbReference type="EMBL" id="GAG31410.1"/>
    </source>
</evidence>
<proteinExistence type="predicted"/>
<comment type="caution">
    <text evidence="1">The sequence shown here is derived from an EMBL/GenBank/DDBJ whole genome shotgun (WGS) entry which is preliminary data.</text>
</comment>
<gene>
    <name evidence="1" type="ORF">S01H1_68349</name>
</gene>
<accession>X0WL74</accession>
<protein>
    <submittedName>
        <fullName evidence="1">Uncharacterized protein</fullName>
    </submittedName>
</protein>
<sequence>MPFLALLVLFIFAFLFLFVYLIPVRLWIAAIAAGVRIGVFSLV</sequence>
<reference evidence="1" key="1">
    <citation type="journal article" date="2014" name="Front. Microbiol.">
        <title>High frequency of phylogenetically diverse reductive dehalogenase-homologous genes in deep subseafloor sedimentary metagenomes.</title>
        <authorList>
            <person name="Kawai M."/>
            <person name="Futagami T."/>
            <person name="Toyoda A."/>
            <person name="Takaki Y."/>
            <person name="Nishi S."/>
            <person name="Hori S."/>
            <person name="Arai W."/>
            <person name="Tsubouchi T."/>
            <person name="Morono Y."/>
            <person name="Uchiyama I."/>
            <person name="Ito T."/>
            <person name="Fujiyama A."/>
            <person name="Inagaki F."/>
            <person name="Takami H."/>
        </authorList>
    </citation>
    <scope>NUCLEOTIDE SEQUENCE</scope>
    <source>
        <strain evidence="1">Expedition CK06-06</strain>
    </source>
</reference>
<dbReference type="EMBL" id="BARS01045322">
    <property type="protein sequence ID" value="GAG31410.1"/>
    <property type="molecule type" value="Genomic_DNA"/>
</dbReference>
<name>X0WL74_9ZZZZ</name>
<feature type="non-terminal residue" evidence="1">
    <location>
        <position position="43"/>
    </location>
</feature>
<dbReference type="AlphaFoldDB" id="X0WL74"/>